<sequence length="447" mass="46904">MTSPPGGHSPLRIATATLIGTSVEWYDFAIYGTAAALVFPKLFFPEMSPALGVLSSFATLAVGSLGRPLGAILFGHIGDRYGRKHALIGSLLLMGVSTFLIGLLPGYAVAGALAPVLLLIIRVLQSLAVGGEWGGAVLYAVENAPPHRKALYGSFPQVGDGIGFFLATGVFTLASLPGHDALLAWTWRIPFLLSSVLVVTGLIIRSRLEEAPEIKEALREEREAGGAATKLPVLDVARGSWRTWLLATGAFLVTVGGFYVIVTFVSAYAVSHLGFTEAQTSAAGMFASVVVIVFTPLTALLGDRFGVRRVTLVGMAAHLVVAFPMFWLVGSHSVVGLWAGMGLGMLASTIAYATVGTMITEWFPPRVRYTGLSLGYQIAGLIGGGVVPPLAQWLSGSSGASWTPVAILFVVMALISMGCVALHRRLTTPDSAPSTPSVADTVPQETR</sequence>
<dbReference type="InterPro" id="IPR036259">
    <property type="entry name" value="MFS_trans_sf"/>
</dbReference>
<dbReference type="Proteomes" id="UP001354931">
    <property type="component" value="Unassembled WGS sequence"/>
</dbReference>
<evidence type="ECO:0000256" key="6">
    <source>
        <dbReference type="ARBA" id="ARBA00023136"/>
    </source>
</evidence>
<feature type="transmembrane region" description="Helical" evidence="8">
    <location>
        <begin position="116"/>
        <end position="141"/>
    </location>
</feature>
<feature type="transmembrane region" description="Helical" evidence="8">
    <location>
        <begin position="50"/>
        <end position="74"/>
    </location>
</feature>
<protein>
    <submittedName>
        <fullName evidence="10">MHS family MFS transporter</fullName>
    </submittedName>
</protein>
<evidence type="ECO:0000313" key="11">
    <source>
        <dbReference type="Proteomes" id="UP001354931"/>
    </source>
</evidence>
<dbReference type="CDD" id="cd17369">
    <property type="entry name" value="MFS_ShiA_like"/>
    <property type="match status" value="1"/>
</dbReference>
<feature type="transmembrane region" description="Helical" evidence="8">
    <location>
        <begin position="310"/>
        <end position="329"/>
    </location>
</feature>
<dbReference type="PANTHER" id="PTHR43045">
    <property type="entry name" value="SHIKIMATE TRANSPORTER"/>
    <property type="match status" value="1"/>
</dbReference>
<comment type="subcellular location">
    <subcellularLocation>
        <location evidence="1">Cell membrane</location>
        <topology evidence="1">Multi-pass membrane protein</topology>
    </subcellularLocation>
</comment>
<gene>
    <name evidence="10" type="ORF">OKJ99_20605</name>
</gene>
<feature type="transmembrane region" description="Helical" evidence="8">
    <location>
        <begin position="367"/>
        <end position="387"/>
    </location>
</feature>
<feature type="transmembrane region" description="Helical" evidence="8">
    <location>
        <begin position="399"/>
        <end position="422"/>
    </location>
</feature>
<evidence type="ECO:0000256" key="7">
    <source>
        <dbReference type="SAM" id="MobiDB-lite"/>
    </source>
</evidence>
<keyword evidence="6 8" id="KW-0472">Membrane</keyword>
<dbReference type="Gene3D" id="1.20.1250.20">
    <property type="entry name" value="MFS general substrate transporter like domains"/>
    <property type="match status" value="2"/>
</dbReference>
<keyword evidence="3" id="KW-1003">Cell membrane</keyword>
<feature type="transmembrane region" description="Helical" evidence="8">
    <location>
        <begin position="244"/>
        <end position="270"/>
    </location>
</feature>
<evidence type="ECO:0000256" key="8">
    <source>
        <dbReference type="SAM" id="Phobius"/>
    </source>
</evidence>
<keyword evidence="5 8" id="KW-1133">Transmembrane helix</keyword>
<comment type="caution">
    <text evidence="10">The sequence shown here is derived from an EMBL/GenBank/DDBJ whole genome shotgun (WGS) entry which is preliminary data.</text>
</comment>
<proteinExistence type="predicted"/>
<keyword evidence="2" id="KW-0813">Transport</keyword>
<feature type="transmembrane region" description="Helical" evidence="8">
    <location>
        <begin position="335"/>
        <end position="355"/>
    </location>
</feature>
<feature type="region of interest" description="Disordered" evidence="7">
    <location>
        <begin position="428"/>
        <end position="447"/>
    </location>
</feature>
<keyword evidence="4 8" id="KW-0812">Transmembrane</keyword>
<evidence type="ECO:0000256" key="5">
    <source>
        <dbReference type="ARBA" id="ARBA00022989"/>
    </source>
</evidence>
<keyword evidence="11" id="KW-1185">Reference proteome</keyword>
<evidence type="ECO:0000256" key="3">
    <source>
        <dbReference type="ARBA" id="ARBA00022475"/>
    </source>
</evidence>
<evidence type="ECO:0000256" key="4">
    <source>
        <dbReference type="ARBA" id="ARBA00022692"/>
    </source>
</evidence>
<dbReference type="SUPFAM" id="SSF103473">
    <property type="entry name" value="MFS general substrate transporter"/>
    <property type="match status" value="1"/>
</dbReference>
<feature type="transmembrane region" description="Helical" evidence="8">
    <location>
        <begin position="282"/>
        <end position="301"/>
    </location>
</feature>
<reference evidence="10 11" key="1">
    <citation type="submission" date="2022-10" db="EMBL/GenBank/DDBJ databases">
        <authorList>
            <person name="Xie J."/>
            <person name="Shen N."/>
        </authorList>
    </citation>
    <scope>NUCLEOTIDE SEQUENCE [LARGE SCALE GENOMIC DNA]</scope>
    <source>
        <strain evidence="10 11">YIM65594</strain>
    </source>
</reference>
<dbReference type="EMBL" id="JAOZYC010000125">
    <property type="protein sequence ID" value="MEB8339895.1"/>
    <property type="molecule type" value="Genomic_DNA"/>
</dbReference>
<dbReference type="PROSITE" id="PS50850">
    <property type="entry name" value="MFS"/>
    <property type="match status" value="1"/>
</dbReference>
<organism evidence="10 11">
    <name type="scientific">Streptomyces endophyticus</name>
    <dbReference type="NCBI Taxonomy" id="714166"/>
    <lineage>
        <taxon>Bacteria</taxon>
        <taxon>Bacillati</taxon>
        <taxon>Actinomycetota</taxon>
        <taxon>Actinomycetes</taxon>
        <taxon>Kitasatosporales</taxon>
        <taxon>Streptomycetaceae</taxon>
        <taxon>Streptomyces</taxon>
    </lineage>
</organism>
<evidence type="ECO:0000256" key="1">
    <source>
        <dbReference type="ARBA" id="ARBA00004651"/>
    </source>
</evidence>
<dbReference type="RefSeq" id="WP_326018395.1">
    <property type="nucleotide sequence ID" value="NZ_JAOZYC010000125.1"/>
</dbReference>
<feature type="domain" description="Major facilitator superfamily (MFS) profile" evidence="9">
    <location>
        <begin position="13"/>
        <end position="428"/>
    </location>
</feature>
<dbReference type="InterPro" id="IPR011701">
    <property type="entry name" value="MFS"/>
</dbReference>
<dbReference type="InterPro" id="IPR020846">
    <property type="entry name" value="MFS_dom"/>
</dbReference>
<evidence type="ECO:0000256" key="2">
    <source>
        <dbReference type="ARBA" id="ARBA00022448"/>
    </source>
</evidence>
<feature type="transmembrane region" description="Helical" evidence="8">
    <location>
        <begin position="185"/>
        <end position="204"/>
    </location>
</feature>
<dbReference type="Pfam" id="PF07690">
    <property type="entry name" value="MFS_1"/>
    <property type="match status" value="1"/>
</dbReference>
<evidence type="ECO:0000313" key="10">
    <source>
        <dbReference type="EMBL" id="MEB8339895.1"/>
    </source>
</evidence>
<evidence type="ECO:0000259" key="9">
    <source>
        <dbReference type="PROSITE" id="PS50850"/>
    </source>
</evidence>
<dbReference type="PRINTS" id="PR00173">
    <property type="entry name" value="EDTRNSPORT"/>
</dbReference>
<dbReference type="PANTHER" id="PTHR43045:SF1">
    <property type="entry name" value="SHIKIMATE TRANSPORTER"/>
    <property type="match status" value="1"/>
</dbReference>
<accession>A0ABU6F7A1</accession>
<feature type="transmembrane region" description="Helical" evidence="8">
    <location>
        <begin position="86"/>
        <end position="110"/>
    </location>
</feature>
<name>A0ABU6F7A1_9ACTN</name>